<keyword evidence="1" id="KW-0547">Nucleotide-binding</keyword>
<dbReference type="InterPro" id="IPR003749">
    <property type="entry name" value="ThiS/MoaD-like"/>
</dbReference>
<sequence>MIKILLFAGLQEEIGADSLMMDCTECTVLEVKKYVLTKFPLVDLQQVITAVNEEFSQEEDKVISGDVVAFLPPVSGG</sequence>
<dbReference type="STRING" id="1384057.CD33_01080"/>
<dbReference type="InterPro" id="IPR016155">
    <property type="entry name" value="Mopterin_synth/thiamin_S_b"/>
</dbReference>
<evidence type="ECO:0000313" key="4">
    <source>
        <dbReference type="EMBL" id="KGR78609.1"/>
    </source>
</evidence>
<dbReference type="EMBL" id="JPVO01000030">
    <property type="protein sequence ID" value="KGR78609.1"/>
    <property type="molecule type" value="Genomic_DNA"/>
</dbReference>
<dbReference type="Pfam" id="PF02597">
    <property type="entry name" value="ThiS"/>
    <property type="match status" value="1"/>
</dbReference>
<dbReference type="PANTHER" id="PTHR33359">
    <property type="entry name" value="MOLYBDOPTERIN SYNTHASE SULFUR CARRIER SUBUNIT"/>
    <property type="match status" value="1"/>
</dbReference>
<evidence type="ECO:0000313" key="5">
    <source>
        <dbReference type="Proteomes" id="UP000030408"/>
    </source>
</evidence>
<dbReference type="InterPro" id="IPR044672">
    <property type="entry name" value="MOCS2A"/>
</dbReference>
<keyword evidence="5" id="KW-1185">Reference proteome</keyword>
<accession>A0A0A3I1J8</accession>
<comment type="caution">
    <text evidence="4">The sequence shown here is derived from an EMBL/GenBank/DDBJ whole genome shotgun (WGS) entry which is preliminary data.</text>
</comment>
<organism evidence="4 5">
    <name type="scientific">Ureibacillus sinduriensis BLB-1 = JCM 15800</name>
    <dbReference type="NCBI Taxonomy" id="1384057"/>
    <lineage>
        <taxon>Bacteria</taxon>
        <taxon>Bacillati</taxon>
        <taxon>Bacillota</taxon>
        <taxon>Bacilli</taxon>
        <taxon>Bacillales</taxon>
        <taxon>Caryophanaceae</taxon>
        <taxon>Ureibacillus</taxon>
    </lineage>
</organism>
<name>A0A0A3I1J8_9BACL</name>
<evidence type="ECO:0000256" key="1">
    <source>
        <dbReference type="ARBA" id="ARBA00022741"/>
    </source>
</evidence>
<dbReference type="eggNOG" id="COG1977">
    <property type="taxonomic scope" value="Bacteria"/>
</dbReference>
<comment type="similarity">
    <text evidence="2">Belongs to the MoaD family.</text>
</comment>
<gene>
    <name evidence="4" type="ORF">CD33_01080</name>
</gene>
<dbReference type="GO" id="GO:0000166">
    <property type="term" value="F:nucleotide binding"/>
    <property type="evidence" value="ECO:0007669"/>
    <property type="project" value="UniProtKB-KW"/>
</dbReference>
<dbReference type="Proteomes" id="UP000030408">
    <property type="component" value="Unassembled WGS sequence"/>
</dbReference>
<dbReference type="RefSeq" id="WP_036197297.1">
    <property type="nucleotide sequence ID" value="NZ_JPVO01000030.1"/>
</dbReference>
<dbReference type="Gene3D" id="3.10.20.30">
    <property type="match status" value="1"/>
</dbReference>
<dbReference type="PANTHER" id="PTHR33359:SF1">
    <property type="entry name" value="MOLYBDOPTERIN SYNTHASE SULFUR CARRIER SUBUNIT"/>
    <property type="match status" value="1"/>
</dbReference>
<dbReference type="SUPFAM" id="SSF54285">
    <property type="entry name" value="MoaD/ThiS"/>
    <property type="match status" value="1"/>
</dbReference>
<dbReference type="AlphaFoldDB" id="A0A0A3I1J8"/>
<evidence type="ECO:0000256" key="3">
    <source>
        <dbReference type="ARBA" id="ARBA00024247"/>
    </source>
</evidence>
<reference evidence="4 5" key="1">
    <citation type="submission" date="2014-02" db="EMBL/GenBank/DDBJ databases">
        <title>Draft genome sequence of Lysinibacillus sinduriensis JCM 15800.</title>
        <authorList>
            <person name="Zhang F."/>
            <person name="Wang G."/>
            <person name="Zhang L."/>
        </authorList>
    </citation>
    <scope>NUCLEOTIDE SEQUENCE [LARGE SCALE GENOMIC DNA]</scope>
    <source>
        <strain evidence="4 5">JCM 15800</strain>
    </source>
</reference>
<dbReference type="OrthoDB" id="9801945at2"/>
<dbReference type="CDD" id="cd00754">
    <property type="entry name" value="Ubl_MoaD"/>
    <property type="match status" value="1"/>
</dbReference>
<dbReference type="InterPro" id="IPR012675">
    <property type="entry name" value="Beta-grasp_dom_sf"/>
</dbReference>
<dbReference type="GO" id="GO:0006777">
    <property type="term" value="P:Mo-molybdopterin cofactor biosynthetic process"/>
    <property type="evidence" value="ECO:0007669"/>
    <property type="project" value="InterPro"/>
</dbReference>
<dbReference type="GO" id="GO:1990133">
    <property type="term" value="C:molybdopterin adenylyltransferase complex"/>
    <property type="evidence" value="ECO:0007669"/>
    <property type="project" value="TreeGrafter"/>
</dbReference>
<evidence type="ECO:0000256" key="2">
    <source>
        <dbReference type="ARBA" id="ARBA00024200"/>
    </source>
</evidence>
<protein>
    <recommendedName>
        <fullName evidence="3">Molybdopterin synthase sulfur carrier subunit</fullName>
    </recommendedName>
</protein>
<proteinExistence type="inferred from homology"/>